<evidence type="ECO:0000256" key="4">
    <source>
        <dbReference type="ARBA" id="ARBA00023136"/>
    </source>
</evidence>
<reference evidence="5 6" key="1">
    <citation type="submission" date="2018-10" db="EMBL/GenBank/DDBJ databases">
        <authorList>
            <person name="Vanduin D."/>
            <person name="Fouts D."/>
            <person name="Wright M."/>
            <person name="Sutton G."/>
            <person name="Nguyen K."/>
            <person name="Kreiswirth B."/>
            <person name="Chen L."/>
            <person name="Rojas L."/>
            <person name="Hujer A."/>
            <person name="Hujer K."/>
            <person name="Bonomo R."/>
            <person name="Adams M."/>
        </authorList>
    </citation>
    <scope>NUCLEOTIDE SEQUENCE [LARGE SCALE GENOMIC DNA]</scope>
    <source>
        <strain evidence="5 6">CRK0165</strain>
    </source>
</reference>
<dbReference type="Pfam" id="PF13515">
    <property type="entry name" value="FUSC_2"/>
    <property type="match status" value="1"/>
</dbReference>
<name>A0A2J5EXA3_KLEPN</name>
<keyword evidence="4" id="KW-0472">Membrane</keyword>
<evidence type="ECO:0000256" key="2">
    <source>
        <dbReference type="ARBA" id="ARBA00022692"/>
    </source>
</evidence>
<evidence type="ECO:0000313" key="5">
    <source>
        <dbReference type="EMBL" id="ROG94773.1"/>
    </source>
</evidence>
<gene>
    <name evidence="5" type="ORF">BL124_00016605</name>
</gene>
<keyword evidence="3" id="KW-1133">Transmembrane helix</keyword>
<sequence length="357" mass="38401">MHWLVRLRLAWRQITTGFPSRARLAARDALATALACLLAWLLAVWLLGHEHPTFAIVSAVVCLAPGVPSHLKQARNLVIGCTFGIVMGELMWQLPDTHPLVRMSIGMFFAILLGAAIGPAPVVPIQAGVSVALVLAMGPESAGGTRLVDVLLGASVGLLFSQVLFTSNPFSDIGRSTSDFLRQIGNGLDRMLRACEVQSSKGAEAALSQLSEAQAALAALRAAVAEAQVSKRWSLRGRLNAGRLATVTQRYDRHAIRVYATSLLLAESLSRAMSHTHTPPPTVVMTYCQWLSDSCMVLARQSAVVALKESDPQACMGTPPQSTADQRHELPPEWLTVEDNARQLEHALQALLGSRDA</sequence>
<evidence type="ECO:0000256" key="3">
    <source>
        <dbReference type="ARBA" id="ARBA00022989"/>
    </source>
</evidence>
<dbReference type="GO" id="GO:0016020">
    <property type="term" value="C:membrane"/>
    <property type="evidence" value="ECO:0007669"/>
    <property type="project" value="UniProtKB-SubCell"/>
</dbReference>
<accession>A0A2J5EXA3</accession>
<dbReference type="InterPro" id="IPR049453">
    <property type="entry name" value="Memb_transporter_dom"/>
</dbReference>
<protein>
    <submittedName>
        <fullName evidence="5">FUSC family protein</fullName>
    </submittedName>
</protein>
<dbReference type="EMBL" id="MPYG04000118">
    <property type="protein sequence ID" value="ROG94773.1"/>
    <property type="molecule type" value="Genomic_DNA"/>
</dbReference>
<keyword evidence="2" id="KW-0812">Transmembrane</keyword>
<dbReference type="AlphaFoldDB" id="A0A2J5EXA3"/>
<proteinExistence type="predicted"/>
<evidence type="ECO:0000313" key="6">
    <source>
        <dbReference type="Proteomes" id="UP000283322"/>
    </source>
</evidence>
<comment type="subcellular location">
    <subcellularLocation>
        <location evidence="1">Membrane</location>
        <topology evidence="1">Multi-pass membrane protein</topology>
    </subcellularLocation>
</comment>
<organism evidence="5 6">
    <name type="scientific">Klebsiella pneumoniae</name>
    <dbReference type="NCBI Taxonomy" id="573"/>
    <lineage>
        <taxon>Bacteria</taxon>
        <taxon>Pseudomonadati</taxon>
        <taxon>Pseudomonadota</taxon>
        <taxon>Gammaproteobacteria</taxon>
        <taxon>Enterobacterales</taxon>
        <taxon>Enterobacteriaceae</taxon>
        <taxon>Klebsiella/Raoultella group</taxon>
        <taxon>Klebsiella</taxon>
        <taxon>Klebsiella pneumoniae complex</taxon>
    </lineage>
</organism>
<dbReference type="RefSeq" id="WP_004118212.1">
    <property type="nucleotide sequence ID" value="NZ_BGLF01000046.1"/>
</dbReference>
<evidence type="ECO:0000256" key="1">
    <source>
        <dbReference type="ARBA" id="ARBA00004141"/>
    </source>
</evidence>
<comment type="caution">
    <text evidence="5">The sequence shown here is derived from an EMBL/GenBank/DDBJ whole genome shotgun (WGS) entry which is preliminary data.</text>
</comment>
<dbReference type="Proteomes" id="UP000283322">
    <property type="component" value="Unassembled WGS sequence"/>
</dbReference>